<name>A0AAV4YBT8_CAEEX</name>
<organism evidence="2 3">
    <name type="scientific">Caerostris extrusa</name>
    <name type="common">Bark spider</name>
    <name type="synonym">Caerostris bankana</name>
    <dbReference type="NCBI Taxonomy" id="172846"/>
    <lineage>
        <taxon>Eukaryota</taxon>
        <taxon>Metazoa</taxon>
        <taxon>Ecdysozoa</taxon>
        <taxon>Arthropoda</taxon>
        <taxon>Chelicerata</taxon>
        <taxon>Arachnida</taxon>
        <taxon>Araneae</taxon>
        <taxon>Araneomorphae</taxon>
        <taxon>Entelegynae</taxon>
        <taxon>Araneoidea</taxon>
        <taxon>Araneidae</taxon>
        <taxon>Caerostris</taxon>
    </lineage>
</organism>
<protein>
    <submittedName>
        <fullName evidence="2">Uncharacterized protein</fullName>
    </submittedName>
</protein>
<dbReference type="Proteomes" id="UP001054945">
    <property type="component" value="Unassembled WGS sequence"/>
</dbReference>
<accession>A0AAV4YBT8</accession>
<keyword evidence="3" id="KW-1185">Reference proteome</keyword>
<dbReference type="AlphaFoldDB" id="A0AAV4YBT8"/>
<proteinExistence type="predicted"/>
<gene>
    <name evidence="2" type="ORF">CEXT_645711</name>
</gene>
<dbReference type="EMBL" id="BPLR01019001">
    <property type="protein sequence ID" value="GIZ03830.1"/>
    <property type="molecule type" value="Genomic_DNA"/>
</dbReference>
<reference evidence="2 3" key="1">
    <citation type="submission" date="2021-06" db="EMBL/GenBank/DDBJ databases">
        <title>Caerostris extrusa draft genome.</title>
        <authorList>
            <person name="Kono N."/>
            <person name="Arakawa K."/>
        </authorList>
    </citation>
    <scope>NUCLEOTIDE SEQUENCE [LARGE SCALE GENOMIC DNA]</scope>
</reference>
<sequence length="85" mass="9913">MYQEMVNGCHKRHGSKRTQRLDHASLQPKLVSSIAKRWPWILPRNRQRRKFLFLSKGYNAHGGKNAHKGAEGKLDCNAFDREHAF</sequence>
<evidence type="ECO:0000313" key="2">
    <source>
        <dbReference type="EMBL" id="GIZ03830.1"/>
    </source>
</evidence>
<evidence type="ECO:0000313" key="3">
    <source>
        <dbReference type="Proteomes" id="UP001054945"/>
    </source>
</evidence>
<evidence type="ECO:0000256" key="1">
    <source>
        <dbReference type="SAM" id="MobiDB-lite"/>
    </source>
</evidence>
<feature type="compositionally biased region" description="Basic residues" evidence="1">
    <location>
        <begin position="9"/>
        <end position="18"/>
    </location>
</feature>
<feature type="region of interest" description="Disordered" evidence="1">
    <location>
        <begin position="1"/>
        <end position="24"/>
    </location>
</feature>
<comment type="caution">
    <text evidence="2">The sequence shown here is derived from an EMBL/GenBank/DDBJ whole genome shotgun (WGS) entry which is preliminary data.</text>
</comment>